<gene>
    <name evidence="1" type="ORF">AKSOIL_0227</name>
</gene>
<reference evidence="1" key="1">
    <citation type="journal article" date="2009" name="ISME J.">
        <title>Functional metagenomics reveals diverse beta-lactamases in a remote Alaskan soil.</title>
        <authorList>
            <person name="Allen H.K."/>
            <person name="Moe L.A."/>
            <person name="Rodbumrer J."/>
            <person name="Gaarder A."/>
            <person name="Handelsman J."/>
        </authorList>
    </citation>
    <scope>NUCLEOTIDE SEQUENCE</scope>
</reference>
<dbReference type="AlphaFoldDB" id="C0INF6"/>
<proteinExistence type="predicted"/>
<accession>C0INF6</accession>
<organism evidence="1">
    <name type="scientific">uncultured bacterium BLR12</name>
    <dbReference type="NCBI Taxonomy" id="506514"/>
    <lineage>
        <taxon>Bacteria</taxon>
        <taxon>environmental samples</taxon>
    </lineage>
</organism>
<sequence>MCQIQLLFLRAKISLKRELKIVLASKGLILTDFATCCV</sequence>
<protein>
    <submittedName>
        <fullName evidence="1">Uncharacterized protein</fullName>
    </submittedName>
</protein>
<name>C0INF6_9BACT</name>
<evidence type="ECO:0000313" key="1">
    <source>
        <dbReference type="EMBL" id="ACN58842.1"/>
    </source>
</evidence>
<dbReference type="EMBL" id="EU408351">
    <property type="protein sequence ID" value="ACN58842.1"/>
    <property type="molecule type" value="Genomic_DNA"/>
</dbReference>